<dbReference type="EMBL" id="BEYU01000123">
    <property type="protein sequence ID" value="GBG32516.1"/>
    <property type="molecule type" value="Genomic_DNA"/>
</dbReference>
<accession>A0A2R5GNP5</accession>
<name>A0A2R5GNP5_9STRA</name>
<proteinExistence type="predicted"/>
<evidence type="ECO:0000256" key="1">
    <source>
        <dbReference type="SAM" id="MobiDB-lite"/>
    </source>
</evidence>
<feature type="compositionally biased region" description="Basic and acidic residues" evidence="1">
    <location>
        <begin position="101"/>
        <end position="111"/>
    </location>
</feature>
<comment type="caution">
    <text evidence="2">The sequence shown here is derived from an EMBL/GenBank/DDBJ whole genome shotgun (WGS) entry which is preliminary data.</text>
</comment>
<keyword evidence="3" id="KW-1185">Reference proteome</keyword>
<evidence type="ECO:0000313" key="2">
    <source>
        <dbReference type="EMBL" id="GBG32516.1"/>
    </source>
</evidence>
<organism evidence="2 3">
    <name type="scientific">Hondaea fermentalgiana</name>
    <dbReference type="NCBI Taxonomy" id="2315210"/>
    <lineage>
        <taxon>Eukaryota</taxon>
        <taxon>Sar</taxon>
        <taxon>Stramenopiles</taxon>
        <taxon>Bigyra</taxon>
        <taxon>Labyrinthulomycetes</taxon>
        <taxon>Thraustochytrida</taxon>
        <taxon>Thraustochytriidae</taxon>
        <taxon>Hondaea</taxon>
    </lineage>
</organism>
<gene>
    <name evidence="2" type="ORF">FCC1311_087402</name>
</gene>
<feature type="compositionally biased region" description="Gly residues" evidence="1">
    <location>
        <begin position="68"/>
        <end position="78"/>
    </location>
</feature>
<feature type="region of interest" description="Disordered" evidence="1">
    <location>
        <begin position="1"/>
        <end position="121"/>
    </location>
</feature>
<dbReference type="InParanoid" id="A0A2R5GNP5"/>
<reference evidence="2 3" key="1">
    <citation type="submission" date="2017-12" db="EMBL/GenBank/DDBJ databases">
        <title>Sequencing, de novo assembly and annotation of complete genome of a new Thraustochytrid species, strain FCC1311.</title>
        <authorList>
            <person name="Sedici K."/>
            <person name="Godart F."/>
            <person name="Aiese Cigliano R."/>
            <person name="Sanseverino W."/>
            <person name="Barakat M."/>
            <person name="Ortet P."/>
            <person name="Marechal E."/>
            <person name="Cagnac O."/>
            <person name="Amato A."/>
        </authorList>
    </citation>
    <scope>NUCLEOTIDE SEQUENCE [LARGE SCALE GENOMIC DNA]</scope>
</reference>
<feature type="compositionally biased region" description="Polar residues" evidence="1">
    <location>
        <begin position="1"/>
        <end position="18"/>
    </location>
</feature>
<evidence type="ECO:0000313" key="3">
    <source>
        <dbReference type="Proteomes" id="UP000241890"/>
    </source>
</evidence>
<dbReference type="Proteomes" id="UP000241890">
    <property type="component" value="Unassembled WGS sequence"/>
</dbReference>
<sequence length="246" mass="26015">MEIYQETSAAAHNSSSNFRSKKLLDGSSAVKTAKKGLGGAGAGAGPNTQRRRALGDISNNNQHSTGRAGKGGLAGGGLKRQQQPQKPPRFNLNLKKGGLVVHEEDPLESRKPLASKPRAKQPFQALAEVQTKTASRQQAPAVFDDFEFDTCSRRNLSPSPEFDGGFDVDAVLAAGSRRAGRRRKPFAVAETGIKARHIADDLDMDDLLGGLSSSASLDRAATTASVGEPDAATSLDLSDLCEDLEF</sequence>
<protein>
    <submittedName>
        <fullName evidence="2">Uncharacterized protein</fullName>
    </submittedName>
</protein>
<dbReference type="AlphaFoldDB" id="A0A2R5GNP5"/>